<evidence type="ECO:0000313" key="1">
    <source>
        <dbReference type="EMBL" id="EQD29455.1"/>
    </source>
</evidence>
<gene>
    <name evidence="1" type="ORF">B1A_20703</name>
</gene>
<organism evidence="1">
    <name type="scientific">mine drainage metagenome</name>
    <dbReference type="NCBI Taxonomy" id="410659"/>
    <lineage>
        <taxon>unclassified sequences</taxon>
        <taxon>metagenomes</taxon>
        <taxon>ecological metagenomes</taxon>
    </lineage>
</organism>
<reference evidence="1" key="2">
    <citation type="journal article" date="2014" name="ISME J.">
        <title>Microbial stratification in low pH oxic and suboxic macroscopic growths along an acid mine drainage.</title>
        <authorList>
            <person name="Mendez-Garcia C."/>
            <person name="Mesa V."/>
            <person name="Sprenger R.R."/>
            <person name="Richter M."/>
            <person name="Diez M.S."/>
            <person name="Solano J."/>
            <person name="Bargiela R."/>
            <person name="Golyshina O.V."/>
            <person name="Manteca A."/>
            <person name="Ramos J.L."/>
            <person name="Gallego J.R."/>
            <person name="Llorente I."/>
            <person name="Martins Dos Santos V.A."/>
            <person name="Jensen O.N."/>
            <person name="Pelaez A.I."/>
            <person name="Sanchez J."/>
            <person name="Ferrer M."/>
        </authorList>
    </citation>
    <scope>NUCLEOTIDE SEQUENCE</scope>
</reference>
<protein>
    <submittedName>
        <fullName evidence="1">Glycoside hydrolase family 9 domain protein</fullName>
    </submittedName>
</protein>
<dbReference type="GO" id="GO:0000272">
    <property type="term" value="P:polysaccharide catabolic process"/>
    <property type="evidence" value="ECO:0007669"/>
    <property type="project" value="UniProtKB-KW"/>
</dbReference>
<dbReference type="GO" id="GO:0004553">
    <property type="term" value="F:hydrolase activity, hydrolyzing O-glycosyl compounds"/>
    <property type="evidence" value="ECO:0007669"/>
    <property type="project" value="InterPro"/>
</dbReference>
<accession>T0ZHZ6</accession>
<keyword evidence="1" id="KW-0378">Hydrolase</keyword>
<proteinExistence type="predicted"/>
<sequence length="343" mass="38494">MHWLRYDYVKFNFSAVRKPGLYEIEYAGHRSDAFPIAPNVYTHTWQTTLDGFLAVQMDHVSVRDAYHVWHGLSDMNDALQAPPNLTHFDGYFMGPNIESPYKPGEHIPGLNVGGWYDAGDFDNDAFGQYGTIQNLALTYATFHPQWDELTVNEKTRSVVMHKPDGVPDLVEQVEQGVLQTLAQIHAFGHTIMGIQQPYLEGYTATGDAASLNNGLIYNPKYGPGPVKGIHSGWPDDTWAWTLYRPSMEYAAAASLAAASVTLRGWNDPLSRKCLTTAIELWHRMQTDPPPRPHWPPFTEGSGGYREHAMGPPKWTAALQLLIATHGAAPYKRQVERMFPGMLR</sequence>
<dbReference type="InterPro" id="IPR013783">
    <property type="entry name" value="Ig-like_fold"/>
</dbReference>
<dbReference type="EMBL" id="AUZX01015285">
    <property type="protein sequence ID" value="EQD29455.1"/>
    <property type="molecule type" value="Genomic_DNA"/>
</dbReference>
<comment type="caution">
    <text evidence="1">The sequence shown here is derived from an EMBL/GenBank/DDBJ whole genome shotgun (WGS) entry which is preliminary data.</text>
</comment>
<dbReference type="Gene3D" id="1.50.10.10">
    <property type="match status" value="1"/>
</dbReference>
<dbReference type="InterPro" id="IPR012341">
    <property type="entry name" value="6hp_glycosidase-like_sf"/>
</dbReference>
<dbReference type="InterPro" id="IPR008928">
    <property type="entry name" value="6-hairpin_glycosidase_sf"/>
</dbReference>
<reference evidence="1" key="1">
    <citation type="submission" date="2013-08" db="EMBL/GenBank/DDBJ databases">
        <authorList>
            <person name="Mendez C."/>
            <person name="Richter M."/>
            <person name="Ferrer M."/>
            <person name="Sanchez J."/>
        </authorList>
    </citation>
    <scope>NUCLEOTIDE SEQUENCE</scope>
</reference>
<dbReference type="Gene3D" id="2.60.40.10">
    <property type="entry name" value="Immunoglobulins"/>
    <property type="match status" value="1"/>
</dbReference>
<feature type="non-terminal residue" evidence="1">
    <location>
        <position position="343"/>
    </location>
</feature>
<name>T0ZHZ6_9ZZZZ</name>
<dbReference type="AlphaFoldDB" id="T0ZHZ6"/>
<dbReference type="SUPFAM" id="SSF48208">
    <property type="entry name" value="Six-hairpin glycosidases"/>
    <property type="match status" value="1"/>
</dbReference>